<evidence type="ECO:0000256" key="1">
    <source>
        <dbReference type="SAM" id="MobiDB-lite"/>
    </source>
</evidence>
<accession>A0ABS5YDD6</accession>
<evidence type="ECO:0000313" key="5">
    <source>
        <dbReference type="Proteomes" id="UP000811282"/>
    </source>
</evidence>
<evidence type="ECO:0000259" key="3">
    <source>
        <dbReference type="Pfam" id="PF08351"/>
    </source>
</evidence>
<gene>
    <name evidence="4" type="ORF">JZM24_12295</name>
</gene>
<dbReference type="Pfam" id="PF08351">
    <property type="entry name" value="TmcA_N"/>
    <property type="match status" value="1"/>
</dbReference>
<keyword evidence="5" id="KW-1185">Reference proteome</keyword>
<feature type="domain" description="TmcA/NAT10 N-terminal" evidence="3">
    <location>
        <begin position="2"/>
        <end position="77"/>
    </location>
</feature>
<sequence>MLDARQSLAVDTLAALAGTLVAGSWLVLLVPPWSRWPQLPDGDSLRWSEQPQPIATPHFTRYFRAALSADSAVALLRQGSAPQNNASGVPPAVASPRPRPTHRRSGPAVAPVGAGKSRHLCDDCAARPRQIGAGRHVRPDAR</sequence>
<protein>
    <recommendedName>
        <fullName evidence="3">TmcA/NAT10 N-terminal domain-containing protein</fullName>
    </recommendedName>
</protein>
<dbReference type="EMBL" id="JAFJYC010000001">
    <property type="protein sequence ID" value="MBT9432707.1"/>
    <property type="molecule type" value="Genomic_DNA"/>
</dbReference>
<reference evidence="4 5" key="1">
    <citation type="journal article" date="2021" name="Genome Biol. Evol.">
        <title>The evolution of interdependence in a four-way mealybug symbiosis.</title>
        <authorList>
            <person name="Garber A.I."/>
            <person name="Kupper M."/>
            <person name="Laetsch D.R."/>
            <person name="Weldon S.R."/>
            <person name="Ladinsky M.S."/>
            <person name="Bjorkman P.J."/>
            <person name="McCutcheon J.P."/>
        </authorList>
    </citation>
    <scope>NUCLEOTIDE SEQUENCE [LARGE SCALE GENOMIC DNA]</scope>
    <source>
        <strain evidence="4">SOD</strain>
    </source>
</reference>
<organism evidence="4 5">
    <name type="scientific">Candidatus Sodalis endolongispinus</name>
    <dbReference type="NCBI Taxonomy" id="2812662"/>
    <lineage>
        <taxon>Bacteria</taxon>
        <taxon>Pseudomonadati</taxon>
        <taxon>Pseudomonadota</taxon>
        <taxon>Gammaproteobacteria</taxon>
        <taxon>Enterobacterales</taxon>
        <taxon>Bruguierivoracaceae</taxon>
        <taxon>Sodalis</taxon>
    </lineage>
</organism>
<feature type="region of interest" description="Disordered" evidence="1">
    <location>
        <begin position="79"/>
        <end position="119"/>
    </location>
</feature>
<comment type="caution">
    <text evidence="4">The sequence shown here is derived from an EMBL/GenBank/DDBJ whole genome shotgun (WGS) entry which is preliminary data.</text>
</comment>
<proteinExistence type="predicted"/>
<feature type="compositionally biased region" description="Low complexity" evidence="1">
    <location>
        <begin position="87"/>
        <end position="96"/>
    </location>
</feature>
<evidence type="ECO:0000313" key="4">
    <source>
        <dbReference type="EMBL" id="MBT9432707.1"/>
    </source>
</evidence>
<name>A0ABS5YDD6_9GAMM</name>
<feature type="transmembrane region" description="Helical" evidence="2">
    <location>
        <begin position="12"/>
        <end position="30"/>
    </location>
</feature>
<keyword evidence="2" id="KW-1133">Transmembrane helix</keyword>
<dbReference type="Proteomes" id="UP000811282">
    <property type="component" value="Unassembled WGS sequence"/>
</dbReference>
<evidence type="ECO:0000256" key="2">
    <source>
        <dbReference type="SAM" id="Phobius"/>
    </source>
</evidence>
<keyword evidence="2" id="KW-0812">Transmembrane</keyword>
<keyword evidence="2" id="KW-0472">Membrane</keyword>
<dbReference type="Gene3D" id="3.40.50.11040">
    <property type="match status" value="1"/>
</dbReference>
<dbReference type="InterPro" id="IPR013562">
    <property type="entry name" value="TmcA/NAT10_N"/>
</dbReference>